<proteinExistence type="predicted"/>
<feature type="transmembrane region" description="Helical" evidence="2">
    <location>
        <begin position="449"/>
        <end position="468"/>
    </location>
</feature>
<comment type="caution">
    <text evidence="3">The sequence shown here is derived from an EMBL/GenBank/DDBJ whole genome shotgun (WGS) entry which is preliminary data.</text>
</comment>
<evidence type="ECO:0000313" key="3">
    <source>
        <dbReference type="EMBL" id="TWB10719.1"/>
    </source>
</evidence>
<accession>A0A560EMW0</accession>
<feature type="transmembrane region" description="Helical" evidence="2">
    <location>
        <begin position="15"/>
        <end position="36"/>
    </location>
</feature>
<dbReference type="InterPro" id="IPR005625">
    <property type="entry name" value="PepSY-ass_TM"/>
</dbReference>
<dbReference type="AlphaFoldDB" id="A0A560EMW0"/>
<evidence type="ECO:0000313" key="4">
    <source>
        <dbReference type="Proteomes" id="UP000319859"/>
    </source>
</evidence>
<feature type="region of interest" description="Disordered" evidence="1">
    <location>
        <begin position="511"/>
        <end position="533"/>
    </location>
</feature>
<dbReference type="RefSeq" id="WP_145754251.1">
    <property type="nucleotide sequence ID" value="NZ_VITN01000033.1"/>
</dbReference>
<keyword evidence="2" id="KW-0812">Transmembrane</keyword>
<keyword evidence="2" id="KW-0472">Membrane</keyword>
<dbReference type="PANTHER" id="PTHR34219">
    <property type="entry name" value="IRON-REGULATED INNER MEMBRANE PROTEIN-RELATED"/>
    <property type="match status" value="1"/>
</dbReference>
<sequence>MSKALRAALLWPHTWMGVTLGGLLIVIFFMGSLTVFMPEIDRWMMPATRVAMPGAPVSVDAIARPLLEQLTAQRAAGGATVRDWLVEMPDARTPVLQLRVRTSAGGAGMMATADGRRLPPPGTLGASSFFYPLHYCLLLRPGFIGYWIVALAAVAMMAGLVSGVVIHARIFQDFFTFRLRAHPQRSLLDLHNLMGVLALPFHLMITFSGIVIVLPVVFPAGTTLLYAGDMNRFYAEAVGNYDRPAVGAAAPLLPLDPLVDRARRLWAAETGRDVAVAQVGVVHPGDAGAYVRITRLNDDRVTLHNDPLYFDGVTGTLLARGRPGPVVGAQRFIAGLHEVHFDHWTLRWLYFLQGLGGCVLIATGLLYWLEKRRVRHDGRGWRAVAATACATTTGVVLATLAMMVANRLLPAALPSRELAEVAVFFGVWIGTAAHADLHLRRHPDPPWRAHAGLVGGLALVAMAANWITTGDHPIHAWAEGHGAVLGVDGALAVTALVAFFAAWRLEGGRAKARPGGARSGQTLAITPMEAKNG</sequence>
<dbReference type="EMBL" id="VITN01000033">
    <property type="protein sequence ID" value="TWB10719.1"/>
    <property type="molecule type" value="Genomic_DNA"/>
</dbReference>
<evidence type="ECO:0000256" key="1">
    <source>
        <dbReference type="SAM" id="MobiDB-lite"/>
    </source>
</evidence>
<keyword evidence="2" id="KW-1133">Transmembrane helix</keyword>
<dbReference type="OrthoDB" id="9776609at2"/>
<gene>
    <name evidence="3" type="ORF">FBZ89_13312</name>
</gene>
<dbReference type="PANTHER" id="PTHR34219:SF4">
    <property type="entry name" value="PEPSY DOMAIN-CONTAINING PROTEIN"/>
    <property type="match status" value="1"/>
</dbReference>
<feature type="transmembrane region" description="Helical" evidence="2">
    <location>
        <begin position="480"/>
        <end position="503"/>
    </location>
</feature>
<feature type="transmembrane region" description="Helical" evidence="2">
    <location>
        <begin position="381"/>
        <end position="406"/>
    </location>
</feature>
<name>A0A560EMW0_9PROT</name>
<reference evidence="3 4" key="1">
    <citation type="submission" date="2019-06" db="EMBL/GenBank/DDBJ databases">
        <title>Genomic Encyclopedia of Type Strains, Phase IV (KMG-V): Genome sequencing to study the core and pangenomes of soil and plant-associated prokaryotes.</title>
        <authorList>
            <person name="Whitman W."/>
        </authorList>
    </citation>
    <scope>NUCLEOTIDE SEQUENCE [LARGE SCALE GENOMIC DNA]</scope>
    <source>
        <strain evidence="3 4">BR 11880</strain>
    </source>
</reference>
<evidence type="ECO:0000256" key="2">
    <source>
        <dbReference type="SAM" id="Phobius"/>
    </source>
</evidence>
<feature type="transmembrane region" description="Helical" evidence="2">
    <location>
        <begin position="192"/>
        <end position="218"/>
    </location>
</feature>
<protein>
    <submittedName>
        <fullName evidence="3">Putative iron-regulated membrane protein</fullName>
    </submittedName>
</protein>
<dbReference type="Pfam" id="PF03929">
    <property type="entry name" value="PepSY_TM"/>
    <property type="match status" value="1"/>
</dbReference>
<organism evidence="3 4">
    <name type="scientific">Nitrospirillum amazonense</name>
    <dbReference type="NCBI Taxonomy" id="28077"/>
    <lineage>
        <taxon>Bacteria</taxon>
        <taxon>Pseudomonadati</taxon>
        <taxon>Pseudomonadota</taxon>
        <taxon>Alphaproteobacteria</taxon>
        <taxon>Rhodospirillales</taxon>
        <taxon>Azospirillaceae</taxon>
        <taxon>Nitrospirillum</taxon>
    </lineage>
</organism>
<dbReference type="Proteomes" id="UP000319859">
    <property type="component" value="Unassembled WGS sequence"/>
</dbReference>
<feature type="transmembrane region" description="Helical" evidence="2">
    <location>
        <begin position="348"/>
        <end position="369"/>
    </location>
</feature>
<feature type="transmembrane region" description="Helical" evidence="2">
    <location>
        <begin position="144"/>
        <end position="171"/>
    </location>
</feature>